<name>J3N9F4_ORYBR</name>
<dbReference type="Proteomes" id="UP000006038">
    <property type="component" value="Chromosome 11"/>
</dbReference>
<evidence type="ECO:0000313" key="1">
    <source>
        <dbReference type="EnsemblPlants" id="OB11G24400.1"/>
    </source>
</evidence>
<dbReference type="EnsemblPlants" id="OB11G24400.1">
    <property type="protein sequence ID" value="OB11G24400.1"/>
    <property type="gene ID" value="OB11G24400"/>
</dbReference>
<keyword evidence="2" id="KW-1185">Reference proteome</keyword>
<sequence>MLRDHLAHRPVNPPEVAPELALGAVDLRVPAIQVEVDAVVAVLGEQPHLVHPRAHLLVVIAGDRRAPGQVRQEAVHALHLLLDELYVVSDAAKQPPLVADDHQQ</sequence>
<evidence type="ECO:0000313" key="2">
    <source>
        <dbReference type="Proteomes" id="UP000006038"/>
    </source>
</evidence>
<reference evidence="1" key="1">
    <citation type="journal article" date="2013" name="Nat. Commun.">
        <title>Whole-genome sequencing of Oryza brachyantha reveals mechanisms underlying Oryza genome evolution.</title>
        <authorList>
            <person name="Chen J."/>
            <person name="Huang Q."/>
            <person name="Gao D."/>
            <person name="Wang J."/>
            <person name="Lang Y."/>
            <person name="Liu T."/>
            <person name="Li B."/>
            <person name="Bai Z."/>
            <person name="Luis Goicoechea J."/>
            <person name="Liang C."/>
            <person name="Chen C."/>
            <person name="Zhang W."/>
            <person name="Sun S."/>
            <person name="Liao Y."/>
            <person name="Zhang X."/>
            <person name="Yang L."/>
            <person name="Song C."/>
            <person name="Wang M."/>
            <person name="Shi J."/>
            <person name="Liu G."/>
            <person name="Liu J."/>
            <person name="Zhou H."/>
            <person name="Zhou W."/>
            <person name="Yu Q."/>
            <person name="An N."/>
            <person name="Chen Y."/>
            <person name="Cai Q."/>
            <person name="Wang B."/>
            <person name="Liu B."/>
            <person name="Min J."/>
            <person name="Huang Y."/>
            <person name="Wu H."/>
            <person name="Li Z."/>
            <person name="Zhang Y."/>
            <person name="Yin Y."/>
            <person name="Song W."/>
            <person name="Jiang J."/>
            <person name="Jackson S.A."/>
            <person name="Wing R.A."/>
            <person name="Wang J."/>
            <person name="Chen M."/>
        </authorList>
    </citation>
    <scope>NUCLEOTIDE SEQUENCE [LARGE SCALE GENOMIC DNA]</scope>
    <source>
        <strain evidence="1">cv. IRGC 101232</strain>
    </source>
</reference>
<dbReference type="HOGENOM" id="CLU_178055_0_0_1"/>
<protein>
    <submittedName>
        <fullName evidence="1">Uncharacterized protein</fullName>
    </submittedName>
</protein>
<organism evidence="1">
    <name type="scientific">Oryza brachyantha</name>
    <name type="common">malo sina</name>
    <dbReference type="NCBI Taxonomy" id="4533"/>
    <lineage>
        <taxon>Eukaryota</taxon>
        <taxon>Viridiplantae</taxon>
        <taxon>Streptophyta</taxon>
        <taxon>Embryophyta</taxon>
        <taxon>Tracheophyta</taxon>
        <taxon>Spermatophyta</taxon>
        <taxon>Magnoliopsida</taxon>
        <taxon>Liliopsida</taxon>
        <taxon>Poales</taxon>
        <taxon>Poaceae</taxon>
        <taxon>BOP clade</taxon>
        <taxon>Oryzoideae</taxon>
        <taxon>Oryzeae</taxon>
        <taxon>Oryzinae</taxon>
        <taxon>Oryza</taxon>
    </lineage>
</organism>
<proteinExistence type="predicted"/>
<dbReference type="AlphaFoldDB" id="J3N9F4"/>
<reference evidence="1" key="2">
    <citation type="submission" date="2013-04" db="UniProtKB">
        <authorList>
            <consortium name="EnsemblPlants"/>
        </authorList>
    </citation>
    <scope>IDENTIFICATION</scope>
</reference>
<accession>J3N9F4</accession>
<dbReference type="Gramene" id="OB11G24400.1">
    <property type="protein sequence ID" value="OB11G24400.1"/>
    <property type="gene ID" value="OB11G24400"/>
</dbReference>